<sequence length="111" mass="12072">MRSVWTDHMDVLRITCPQPCSQSSSSPSPSLAQVLFSVVCVTQRVFHYTMSVVVAVCLKDPAVFPVQRHFAADIEHISVADPITADQTESENGLTKKINETPSPGPCQTAT</sequence>
<evidence type="ECO:0000313" key="2">
    <source>
        <dbReference type="EMBL" id="KAF0025450.1"/>
    </source>
</evidence>
<evidence type="ECO:0000256" key="1">
    <source>
        <dbReference type="SAM" id="MobiDB-lite"/>
    </source>
</evidence>
<comment type="caution">
    <text evidence="2">The sequence shown here is derived from an EMBL/GenBank/DDBJ whole genome shotgun (WGS) entry which is preliminary data.</text>
</comment>
<organism evidence="2 3">
    <name type="scientific">Scophthalmus maximus</name>
    <name type="common">Turbot</name>
    <name type="synonym">Psetta maxima</name>
    <dbReference type="NCBI Taxonomy" id="52904"/>
    <lineage>
        <taxon>Eukaryota</taxon>
        <taxon>Metazoa</taxon>
        <taxon>Chordata</taxon>
        <taxon>Craniata</taxon>
        <taxon>Vertebrata</taxon>
        <taxon>Euteleostomi</taxon>
        <taxon>Actinopterygii</taxon>
        <taxon>Neopterygii</taxon>
        <taxon>Teleostei</taxon>
        <taxon>Neoteleostei</taxon>
        <taxon>Acanthomorphata</taxon>
        <taxon>Carangaria</taxon>
        <taxon>Pleuronectiformes</taxon>
        <taxon>Pleuronectoidei</taxon>
        <taxon>Scophthalmidae</taxon>
        <taxon>Scophthalmus</taxon>
    </lineage>
</organism>
<proteinExistence type="predicted"/>
<dbReference type="Proteomes" id="UP000438429">
    <property type="component" value="Unassembled WGS sequence"/>
</dbReference>
<protein>
    <submittedName>
        <fullName evidence="2">Uncharacterized protein</fullName>
    </submittedName>
</protein>
<gene>
    <name evidence="2" type="ORF">F2P81_022331</name>
</gene>
<feature type="compositionally biased region" description="Polar residues" evidence="1">
    <location>
        <begin position="100"/>
        <end position="111"/>
    </location>
</feature>
<evidence type="ECO:0000313" key="3">
    <source>
        <dbReference type="Proteomes" id="UP000438429"/>
    </source>
</evidence>
<dbReference type="EMBL" id="VEVO01000020">
    <property type="protein sequence ID" value="KAF0025450.1"/>
    <property type="molecule type" value="Genomic_DNA"/>
</dbReference>
<name>A0A6A4S1E3_SCOMX</name>
<feature type="region of interest" description="Disordered" evidence="1">
    <location>
        <begin position="83"/>
        <end position="111"/>
    </location>
</feature>
<dbReference type="AlphaFoldDB" id="A0A6A4S1E3"/>
<reference evidence="2 3" key="1">
    <citation type="submission" date="2019-06" db="EMBL/GenBank/DDBJ databases">
        <title>Draft genomes of female and male turbot (Scophthalmus maximus).</title>
        <authorList>
            <person name="Xu H."/>
            <person name="Xu X.-W."/>
            <person name="Shao C."/>
            <person name="Chen S."/>
        </authorList>
    </citation>
    <scope>NUCLEOTIDE SEQUENCE [LARGE SCALE GENOMIC DNA]</scope>
    <source>
        <strain evidence="2">Ysfricsl-2016a</strain>
        <tissue evidence="2">Blood</tissue>
    </source>
</reference>
<accession>A0A6A4S1E3</accession>